<evidence type="ECO:0000256" key="5">
    <source>
        <dbReference type="SAM" id="MobiDB-lite"/>
    </source>
</evidence>
<evidence type="ECO:0000256" key="1">
    <source>
        <dbReference type="ARBA" id="ARBA00004123"/>
    </source>
</evidence>
<feature type="compositionally biased region" description="Low complexity" evidence="5">
    <location>
        <begin position="101"/>
        <end position="111"/>
    </location>
</feature>
<dbReference type="CDD" id="cd00067">
    <property type="entry name" value="GAL4"/>
    <property type="match status" value="1"/>
</dbReference>
<dbReference type="SUPFAM" id="SSF57701">
    <property type="entry name" value="Zn2/Cys6 DNA-binding domain"/>
    <property type="match status" value="1"/>
</dbReference>
<evidence type="ECO:0000256" key="4">
    <source>
        <dbReference type="ARBA" id="ARBA00023242"/>
    </source>
</evidence>
<dbReference type="GO" id="GO:0003677">
    <property type="term" value="F:DNA binding"/>
    <property type="evidence" value="ECO:0007669"/>
    <property type="project" value="UniProtKB-KW"/>
</dbReference>
<dbReference type="EMBL" id="MU001703">
    <property type="protein sequence ID" value="KAF2452790.1"/>
    <property type="molecule type" value="Genomic_DNA"/>
</dbReference>
<gene>
    <name evidence="7" type="ORF">BDY21DRAFT_151528</name>
</gene>
<feature type="region of interest" description="Disordered" evidence="5">
    <location>
        <begin position="1"/>
        <end position="53"/>
    </location>
</feature>
<dbReference type="InterPro" id="IPR036864">
    <property type="entry name" value="Zn2-C6_fun-type_DNA-bd_sf"/>
</dbReference>
<dbReference type="SMART" id="SM00066">
    <property type="entry name" value="GAL4"/>
    <property type="match status" value="1"/>
</dbReference>
<keyword evidence="3" id="KW-0238">DNA-binding</keyword>
<dbReference type="PANTHER" id="PTHR46910">
    <property type="entry name" value="TRANSCRIPTION FACTOR PDR1"/>
    <property type="match status" value="1"/>
</dbReference>
<dbReference type="GO" id="GO:0005634">
    <property type="term" value="C:nucleus"/>
    <property type="evidence" value="ECO:0007669"/>
    <property type="project" value="UniProtKB-SubCell"/>
</dbReference>
<sequence>MTSPSLAQASPPQLPAQPASNPEPTSPTASTPNEAEAKIHDTHASYQFTHYPPYGQYVPATQAGFPQHDYAVDPQLSRPSIGSNGEPGNVQGYTGAQAAMTGFASPPATGAPSPPGTDKKKATQACDRCKNKKTRCTHAPGSPSCKACTKAGVQCEYTHEAQKRGPEKGAHKNLVAQVDELRAEMEQMKHDHSMELASLRQGLDELQKAFMEWVGAAPPAPTPKACPTRLVRPSRSSWQARSAVPRTT</sequence>
<dbReference type="GO" id="GO:0000981">
    <property type="term" value="F:DNA-binding transcription factor activity, RNA polymerase II-specific"/>
    <property type="evidence" value="ECO:0007669"/>
    <property type="project" value="InterPro"/>
</dbReference>
<dbReference type="PROSITE" id="PS00463">
    <property type="entry name" value="ZN2_CY6_FUNGAL_1"/>
    <property type="match status" value="1"/>
</dbReference>
<dbReference type="PROSITE" id="PS50048">
    <property type="entry name" value="ZN2_CY6_FUNGAL_2"/>
    <property type="match status" value="1"/>
</dbReference>
<reference evidence="7" key="1">
    <citation type="journal article" date="2020" name="Stud. Mycol.">
        <title>101 Dothideomycetes genomes: a test case for predicting lifestyles and emergence of pathogens.</title>
        <authorList>
            <person name="Haridas S."/>
            <person name="Albert R."/>
            <person name="Binder M."/>
            <person name="Bloem J."/>
            <person name="Labutti K."/>
            <person name="Salamov A."/>
            <person name="Andreopoulos B."/>
            <person name="Baker S."/>
            <person name="Barry K."/>
            <person name="Bills G."/>
            <person name="Bluhm B."/>
            <person name="Cannon C."/>
            <person name="Castanera R."/>
            <person name="Culley D."/>
            <person name="Daum C."/>
            <person name="Ezra D."/>
            <person name="Gonzalez J."/>
            <person name="Henrissat B."/>
            <person name="Kuo A."/>
            <person name="Liang C."/>
            <person name="Lipzen A."/>
            <person name="Lutzoni F."/>
            <person name="Magnuson J."/>
            <person name="Mondo S."/>
            <person name="Nolan M."/>
            <person name="Ohm R."/>
            <person name="Pangilinan J."/>
            <person name="Park H.-J."/>
            <person name="Ramirez L."/>
            <person name="Alfaro M."/>
            <person name="Sun H."/>
            <person name="Tritt A."/>
            <person name="Yoshinaga Y."/>
            <person name="Zwiers L.-H."/>
            <person name="Turgeon B."/>
            <person name="Goodwin S."/>
            <person name="Spatafora J."/>
            <person name="Crous P."/>
            <person name="Grigoriev I."/>
        </authorList>
    </citation>
    <scope>NUCLEOTIDE SEQUENCE</scope>
    <source>
        <strain evidence="7">ATCC 16933</strain>
    </source>
</reference>
<organism evidence="7 8">
    <name type="scientific">Lineolata rhizophorae</name>
    <dbReference type="NCBI Taxonomy" id="578093"/>
    <lineage>
        <taxon>Eukaryota</taxon>
        <taxon>Fungi</taxon>
        <taxon>Dikarya</taxon>
        <taxon>Ascomycota</taxon>
        <taxon>Pezizomycotina</taxon>
        <taxon>Dothideomycetes</taxon>
        <taxon>Dothideomycetes incertae sedis</taxon>
        <taxon>Lineolatales</taxon>
        <taxon>Lineolataceae</taxon>
        <taxon>Lineolata</taxon>
    </lineage>
</organism>
<evidence type="ECO:0000313" key="7">
    <source>
        <dbReference type="EMBL" id="KAF2452790.1"/>
    </source>
</evidence>
<feature type="domain" description="Zn(2)-C6 fungal-type" evidence="6">
    <location>
        <begin position="125"/>
        <end position="157"/>
    </location>
</feature>
<dbReference type="Pfam" id="PF00172">
    <property type="entry name" value="Zn_clus"/>
    <property type="match status" value="1"/>
</dbReference>
<evidence type="ECO:0000256" key="2">
    <source>
        <dbReference type="ARBA" id="ARBA00022723"/>
    </source>
</evidence>
<feature type="compositionally biased region" description="Low complexity" evidence="5">
    <location>
        <begin position="1"/>
        <end position="20"/>
    </location>
</feature>
<comment type="subcellular location">
    <subcellularLocation>
        <location evidence="1">Nucleus</location>
    </subcellularLocation>
</comment>
<name>A0A6A6NM23_9PEZI</name>
<accession>A0A6A6NM23</accession>
<protein>
    <recommendedName>
        <fullName evidence="6">Zn(2)-C6 fungal-type domain-containing protein</fullName>
    </recommendedName>
</protein>
<dbReference type="PANTHER" id="PTHR46910:SF3">
    <property type="entry name" value="HALOTOLERANCE PROTEIN 9-RELATED"/>
    <property type="match status" value="1"/>
</dbReference>
<feature type="region of interest" description="Disordered" evidence="5">
    <location>
        <begin position="70"/>
        <end position="121"/>
    </location>
</feature>
<dbReference type="OrthoDB" id="2574141at2759"/>
<keyword evidence="8" id="KW-1185">Reference proteome</keyword>
<evidence type="ECO:0000256" key="3">
    <source>
        <dbReference type="ARBA" id="ARBA00023125"/>
    </source>
</evidence>
<keyword evidence="2" id="KW-0479">Metal-binding</keyword>
<dbReference type="Proteomes" id="UP000799766">
    <property type="component" value="Unassembled WGS sequence"/>
</dbReference>
<feature type="region of interest" description="Disordered" evidence="5">
    <location>
        <begin position="218"/>
        <end position="248"/>
    </location>
</feature>
<dbReference type="InterPro" id="IPR050987">
    <property type="entry name" value="AtrR-like"/>
</dbReference>
<proteinExistence type="predicted"/>
<evidence type="ECO:0000313" key="8">
    <source>
        <dbReference type="Proteomes" id="UP000799766"/>
    </source>
</evidence>
<feature type="compositionally biased region" description="Polar residues" evidence="5">
    <location>
        <begin position="234"/>
        <end position="248"/>
    </location>
</feature>
<dbReference type="AlphaFoldDB" id="A0A6A6NM23"/>
<dbReference type="GO" id="GO:0008270">
    <property type="term" value="F:zinc ion binding"/>
    <property type="evidence" value="ECO:0007669"/>
    <property type="project" value="InterPro"/>
</dbReference>
<dbReference type="InterPro" id="IPR001138">
    <property type="entry name" value="Zn2Cys6_DnaBD"/>
</dbReference>
<dbReference type="Gene3D" id="4.10.240.10">
    <property type="entry name" value="Zn(2)-C6 fungal-type DNA-binding domain"/>
    <property type="match status" value="1"/>
</dbReference>
<keyword evidence="4" id="KW-0539">Nucleus</keyword>
<evidence type="ECO:0000259" key="6">
    <source>
        <dbReference type="PROSITE" id="PS50048"/>
    </source>
</evidence>
<feature type="compositionally biased region" description="Polar residues" evidence="5">
    <location>
        <begin position="22"/>
        <end position="33"/>
    </location>
</feature>